<sequence>MNILLSCVGRRSYMVDYFKAALSKEHGKVIGTNSEGETTGMNACDVAYVVPPITDKNYIDVLLKIAIKEEVSMVVSLFDIDLPYLSKAKERFEEAGITVVVSSPEVIEIANDKYKTFEYLQSLNIKTPKTFCNYEEAKKELALNKLNYPLFVKPRWGMGSIGVYQADDQDGLEFYYKHVQKQIKNSYLSKLSSTNLDESVLIQESISGTEYGIDIFNNLEGEFVLSIEKEKLAMRSGETDGAIVIQNEHLSALSKQISQHLKHIGNLDVDVLFNGKEFYVLELNARFGGGFPFSYLAGANFPELLIKMVNKEDFYIPKIEIGAKSLKSIVPINKPISKNNTKGIILAGGTGTRLYPITESISKQLIPVYDKPMIFYPLSVLMLAGIKEVLIISTPEDIANYEKLLKDGSQWGMSIEYKVQPSPDGLAQAFILGETFIGKSNVCLILGDNIFYGPGFTPILKSAANLDEGAVVFGYKVKDPERFGVVEFDERENAISIEEKPLKPKSNFAITGLYFYDNDVIEIAKSVKPSLRGELEITAINEAYLKQNKLKVKLLGRGYAWLDTGTHKSLLSAGRFVQTIEERQGYKIACLEEIAYNNQWIGKEEVLEIAKKFSKNEYGKYLSELVE</sequence>
<dbReference type="FunFam" id="3.90.550.10:FF:000023">
    <property type="entry name" value="Glucose-1-phosphate thymidylyltransferase"/>
    <property type="match status" value="1"/>
</dbReference>
<keyword evidence="4 11" id="KW-0808">Transferase</keyword>
<evidence type="ECO:0000256" key="1">
    <source>
        <dbReference type="ARBA" id="ARBA00001946"/>
    </source>
</evidence>
<dbReference type="InterPro" id="IPR013815">
    <property type="entry name" value="ATP_grasp_subdomain_1"/>
</dbReference>
<dbReference type="Gene3D" id="3.40.50.20">
    <property type="match status" value="1"/>
</dbReference>
<evidence type="ECO:0000256" key="8">
    <source>
        <dbReference type="ARBA" id="ARBA00037065"/>
    </source>
</evidence>
<dbReference type="GO" id="GO:0005524">
    <property type="term" value="F:ATP binding"/>
    <property type="evidence" value="ECO:0007669"/>
    <property type="project" value="UniProtKB-UniRule"/>
</dbReference>
<evidence type="ECO:0000256" key="5">
    <source>
        <dbReference type="ARBA" id="ARBA00022695"/>
    </source>
</evidence>
<dbReference type="PROSITE" id="PS50975">
    <property type="entry name" value="ATP_GRASP"/>
    <property type="match status" value="1"/>
</dbReference>
<dbReference type="InterPro" id="IPR029044">
    <property type="entry name" value="Nucleotide-diphossugar_trans"/>
</dbReference>
<dbReference type="Gene3D" id="3.30.470.20">
    <property type="entry name" value="ATP-grasp fold, B domain"/>
    <property type="match status" value="1"/>
</dbReference>
<dbReference type="InterPro" id="IPR005907">
    <property type="entry name" value="G1P_thy_trans_s"/>
</dbReference>
<dbReference type="InterPro" id="IPR003806">
    <property type="entry name" value="ATP-grasp_PylC-type"/>
</dbReference>
<dbReference type="Gene3D" id="3.30.1490.20">
    <property type="entry name" value="ATP-grasp fold, A domain"/>
    <property type="match status" value="1"/>
</dbReference>
<dbReference type="AlphaFoldDB" id="A0A6S6SYL2"/>
<keyword evidence="7 11" id="KW-0460">Magnesium</keyword>
<dbReference type="GO" id="GO:0046872">
    <property type="term" value="F:metal ion binding"/>
    <property type="evidence" value="ECO:0007669"/>
    <property type="project" value="UniProtKB-KW"/>
</dbReference>
<comment type="catalytic activity">
    <reaction evidence="9 11">
        <text>dTTP + alpha-D-glucose 1-phosphate + H(+) = dTDP-alpha-D-glucose + diphosphate</text>
        <dbReference type="Rhea" id="RHEA:15225"/>
        <dbReference type="ChEBI" id="CHEBI:15378"/>
        <dbReference type="ChEBI" id="CHEBI:33019"/>
        <dbReference type="ChEBI" id="CHEBI:37568"/>
        <dbReference type="ChEBI" id="CHEBI:57477"/>
        <dbReference type="ChEBI" id="CHEBI:58601"/>
        <dbReference type="EC" id="2.7.7.24"/>
    </reaction>
</comment>
<dbReference type="Gene3D" id="3.90.550.10">
    <property type="entry name" value="Spore Coat Polysaccharide Biosynthesis Protein SpsA, Chain A"/>
    <property type="match status" value="1"/>
</dbReference>
<dbReference type="EMBL" id="CACVAU010000026">
    <property type="protein sequence ID" value="CAA6807634.1"/>
    <property type="molecule type" value="Genomic_DNA"/>
</dbReference>
<evidence type="ECO:0000256" key="7">
    <source>
        <dbReference type="ARBA" id="ARBA00022842"/>
    </source>
</evidence>
<comment type="cofactor">
    <cofactor evidence="1">
        <name>Mg(2+)</name>
        <dbReference type="ChEBI" id="CHEBI:18420"/>
    </cofactor>
</comment>
<dbReference type="PANTHER" id="PTHR43532">
    <property type="entry name" value="GLUCOSE-1-PHOSPHATE THYMIDYLYLTRANSFERASE"/>
    <property type="match status" value="1"/>
</dbReference>
<evidence type="ECO:0000256" key="3">
    <source>
        <dbReference type="ARBA" id="ARBA00012461"/>
    </source>
</evidence>
<dbReference type="Pfam" id="PF00483">
    <property type="entry name" value="NTP_transferase"/>
    <property type="match status" value="1"/>
</dbReference>
<organism evidence="13">
    <name type="scientific">uncultured Sulfurovum sp</name>
    <dbReference type="NCBI Taxonomy" id="269237"/>
    <lineage>
        <taxon>Bacteria</taxon>
        <taxon>Pseudomonadati</taxon>
        <taxon>Campylobacterota</taxon>
        <taxon>Epsilonproteobacteria</taxon>
        <taxon>Campylobacterales</taxon>
        <taxon>Sulfurovaceae</taxon>
        <taxon>Sulfurovum</taxon>
        <taxon>environmental samples</taxon>
    </lineage>
</organism>
<dbReference type="CDD" id="cd02538">
    <property type="entry name" value="G1P_TT_short"/>
    <property type="match status" value="1"/>
</dbReference>
<dbReference type="Pfam" id="PF21360">
    <property type="entry name" value="PylC-like_N"/>
    <property type="match status" value="1"/>
</dbReference>
<keyword evidence="10" id="KW-0067">ATP-binding</keyword>
<name>A0A6S6SYL2_9BACT</name>
<dbReference type="GO" id="GO:0008879">
    <property type="term" value="F:glucose-1-phosphate thymidylyltransferase activity"/>
    <property type="evidence" value="ECO:0007669"/>
    <property type="project" value="UniProtKB-EC"/>
</dbReference>
<evidence type="ECO:0000256" key="4">
    <source>
        <dbReference type="ARBA" id="ARBA00022679"/>
    </source>
</evidence>
<dbReference type="SUPFAM" id="SSF56059">
    <property type="entry name" value="Glutathione synthetase ATP-binding domain-like"/>
    <property type="match status" value="1"/>
</dbReference>
<dbReference type="InterPro" id="IPR011761">
    <property type="entry name" value="ATP-grasp"/>
</dbReference>
<proteinExistence type="inferred from homology"/>
<evidence type="ECO:0000259" key="12">
    <source>
        <dbReference type="PROSITE" id="PS50975"/>
    </source>
</evidence>
<evidence type="ECO:0000256" key="2">
    <source>
        <dbReference type="ARBA" id="ARBA00010480"/>
    </source>
</evidence>
<dbReference type="NCBIfam" id="TIGR01207">
    <property type="entry name" value="rmlA"/>
    <property type="match status" value="1"/>
</dbReference>
<evidence type="ECO:0000256" key="10">
    <source>
        <dbReference type="PROSITE-ProRule" id="PRU00409"/>
    </source>
</evidence>
<dbReference type="InterPro" id="IPR005835">
    <property type="entry name" value="NTP_transferase_dom"/>
</dbReference>
<dbReference type="InterPro" id="IPR048764">
    <property type="entry name" value="PylC_N"/>
</dbReference>
<evidence type="ECO:0000256" key="9">
    <source>
        <dbReference type="ARBA" id="ARBA00049336"/>
    </source>
</evidence>
<accession>A0A6S6SYL2</accession>
<feature type="domain" description="ATP-grasp" evidence="12">
    <location>
        <begin position="117"/>
        <end position="310"/>
    </location>
</feature>
<keyword evidence="5 11" id="KW-0548">Nucleotidyltransferase</keyword>
<protein>
    <recommendedName>
        <fullName evidence="3 11">Glucose-1-phosphate thymidylyltransferase</fullName>
        <ecNumber evidence="3 11">2.7.7.24</ecNumber>
    </recommendedName>
</protein>
<comment type="function">
    <text evidence="8 11">Catalyzes the formation of dTDP-glucose, from dTTP and glucose 1-phosphate, as well as its pyrophosphorolysis.</text>
</comment>
<dbReference type="PANTHER" id="PTHR43532:SF4">
    <property type="entry name" value="GLUCOSE-1-PHOSPHATE THYMIDYLYLTRANSFERASE 2"/>
    <property type="match status" value="1"/>
</dbReference>
<evidence type="ECO:0000313" key="13">
    <source>
        <dbReference type="EMBL" id="CAA6807634.1"/>
    </source>
</evidence>
<dbReference type="NCBIfam" id="NF009404">
    <property type="entry name" value="PRK12767.1-3"/>
    <property type="match status" value="1"/>
</dbReference>
<keyword evidence="6 11" id="KW-0479">Metal-binding</keyword>
<gene>
    <name evidence="13" type="ORF">HELGO_WM13256</name>
</gene>
<dbReference type="SUPFAM" id="SSF53448">
    <property type="entry name" value="Nucleotide-diphospho-sugar transferases"/>
    <property type="match status" value="1"/>
</dbReference>
<evidence type="ECO:0000256" key="6">
    <source>
        <dbReference type="ARBA" id="ARBA00022723"/>
    </source>
</evidence>
<dbReference type="EC" id="2.7.7.24" evidence="3 11"/>
<reference evidence="13" key="1">
    <citation type="submission" date="2020-01" db="EMBL/GenBank/DDBJ databases">
        <authorList>
            <person name="Meier V. D."/>
            <person name="Meier V D."/>
        </authorList>
    </citation>
    <scope>NUCLEOTIDE SEQUENCE</scope>
    <source>
        <strain evidence="13">HLG_WM_MAG_05</strain>
    </source>
</reference>
<keyword evidence="10" id="KW-0547">Nucleotide-binding</keyword>
<comment type="similarity">
    <text evidence="2 11">Belongs to the glucose-1-phosphate thymidylyltransferase family.</text>
</comment>
<dbReference type="Pfam" id="PF02655">
    <property type="entry name" value="ATP-grasp_3"/>
    <property type="match status" value="1"/>
</dbReference>
<evidence type="ECO:0000256" key="11">
    <source>
        <dbReference type="RuleBase" id="RU003706"/>
    </source>
</evidence>